<dbReference type="PROSITE" id="PS00041">
    <property type="entry name" value="HTH_ARAC_FAMILY_1"/>
    <property type="match status" value="1"/>
</dbReference>
<dbReference type="Proteomes" id="UP000245212">
    <property type="component" value="Unassembled WGS sequence"/>
</dbReference>
<dbReference type="InterPro" id="IPR018060">
    <property type="entry name" value="HTH_AraC"/>
</dbReference>
<feature type="domain" description="HTH araC/xylS-type" evidence="5">
    <location>
        <begin position="177"/>
        <end position="275"/>
    </location>
</feature>
<keyword evidence="3" id="KW-0010">Activator</keyword>
<organism evidence="6 7">
    <name type="scientific">Corticimicrobacter populi</name>
    <dbReference type="NCBI Taxonomy" id="2175229"/>
    <lineage>
        <taxon>Bacteria</taxon>
        <taxon>Pseudomonadati</taxon>
        <taxon>Pseudomonadota</taxon>
        <taxon>Betaproteobacteria</taxon>
        <taxon>Burkholderiales</taxon>
        <taxon>Alcaligenaceae</taxon>
        <taxon>Corticimicrobacter</taxon>
    </lineage>
</organism>
<dbReference type="InterPro" id="IPR050204">
    <property type="entry name" value="AraC_XylS_family_regulators"/>
</dbReference>
<dbReference type="Gene3D" id="1.10.10.60">
    <property type="entry name" value="Homeodomain-like"/>
    <property type="match status" value="2"/>
</dbReference>
<evidence type="ECO:0000313" key="6">
    <source>
        <dbReference type="EMBL" id="PWF22760.1"/>
    </source>
</evidence>
<dbReference type="InterPro" id="IPR014710">
    <property type="entry name" value="RmlC-like_jellyroll"/>
</dbReference>
<protein>
    <submittedName>
        <fullName evidence="6">AraC family transcriptional regulator</fullName>
    </submittedName>
</protein>
<dbReference type="InterPro" id="IPR009057">
    <property type="entry name" value="Homeodomain-like_sf"/>
</dbReference>
<dbReference type="InterPro" id="IPR020449">
    <property type="entry name" value="Tscrpt_reg_AraC-type_HTH"/>
</dbReference>
<evidence type="ECO:0000256" key="4">
    <source>
        <dbReference type="ARBA" id="ARBA00023163"/>
    </source>
</evidence>
<dbReference type="GO" id="GO:0003700">
    <property type="term" value="F:DNA-binding transcription factor activity"/>
    <property type="evidence" value="ECO:0007669"/>
    <property type="project" value="InterPro"/>
</dbReference>
<dbReference type="InterPro" id="IPR037923">
    <property type="entry name" value="HTH-like"/>
</dbReference>
<dbReference type="Gene3D" id="2.60.120.10">
    <property type="entry name" value="Jelly Rolls"/>
    <property type="match status" value="1"/>
</dbReference>
<evidence type="ECO:0000259" key="5">
    <source>
        <dbReference type="PROSITE" id="PS01124"/>
    </source>
</evidence>
<dbReference type="EMBL" id="QETA01000004">
    <property type="protein sequence ID" value="PWF22760.1"/>
    <property type="molecule type" value="Genomic_DNA"/>
</dbReference>
<keyword evidence="7" id="KW-1185">Reference proteome</keyword>
<dbReference type="InterPro" id="IPR003313">
    <property type="entry name" value="AraC-bd"/>
</dbReference>
<evidence type="ECO:0000256" key="3">
    <source>
        <dbReference type="ARBA" id="ARBA00023159"/>
    </source>
</evidence>
<dbReference type="PANTHER" id="PTHR46796:SF2">
    <property type="entry name" value="TRANSCRIPTIONAL REGULATORY PROTEIN"/>
    <property type="match status" value="1"/>
</dbReference>
<dbReference type="Pfam" id="PF02311">
    <property type="entry name" value="AraC_binding"/>
    <property type="match status" value="1"/>
</dbReference>
<dbReference type="SMART" id="SM00342">
    <property type="entry name" value="HTH_ARAC"/>
    <property type="match status" value="1"/>
</dbReference>
<keyword evidence="1" id="KW-0805">Transcription regulation</keyword>
<evidence type="ECO:0000256" key="2">
    <source>
        <dbReference type="ARBA" id="ARBA00023125"/>
    </source>
</evidence>
<evidence type="ECO:0000313" key="7">
    <source>
        <dbReference type="Proteomes" id="UP000245212"/>
    </source>
</evidence>
<dbReference type="GO" id="GO:0043565">
    <property type="term" value="F:sequence-specific DNA binding"/>
    <property type="evidence" value="ECO:0007669"/>
    <property type="project" value="InterPro"/>
</dbReference>
<dbReference type="SUPFAM" id="SSF46689">
    <property type="entry name" value="Homeodomain-like"/>
    <property type="match status" value="2"/>
</dbReference>
<dbReference type="InterPro" id="IPR018062">
    <property type="entry name" value="HTH_AraC-typ_CS"/>
</dbReference>
<keyword evidence="4" id="KW-0804">Transcription</keyword>
<dbReference type="PROSITE" id="PS01124">
    <property type="entry name" value="HTH_ARAC_FAMILY_2"/>
    <property type="match status" value="1"/>
</dbReference>
<evidence type="ECO:0000256" key="1">
    <source>
        <dbReference type="ARBA" id="ARBA00023015"/>
    </source>
</evidence>
<name>A0A2V1K0X3_9BURK</name>
<sequence>MDAGDDRGPRFWRDPAMPHVESRRACDSRACYRPHSHPTWSIGAVDAGRSRFSAERVGTVPIGPGTLVFVPAGHVHACNPEPGVTWSYQMLHLDDHWVRRLLGMSGALKGDMQVLSATRVGLSNDPARYARFCVLNDLLFSAAPVVDKEAALRAFLVEGLVGTAAIEPLAQAMQSVPDILVPVMQRLEVAQEPVSLADLAVVAGMSRYRLIRVFRAATGMTPHAWWLNERVNQGRAHLRAGRSIAEVAHELGFSDQSHFQRMFKAHAGVTPGSYR</sequence>
<dbReference type="SUPFAM" id="SSF51215">
    <property type="entry name" value="Regulatory protein AraC"/>
    <property type="match status" value="1"/>
</dbReference>
<reference evidence="7" key="1">
    <citation type="submission" date="2018-05" db="EMBL/GenBank/DDBJ databases">
        <authorList>
            <person name="Li Y."/>
        </authorList>
    </citation>
    <scope>NUCLEOTIDE SEQUENCE [LARGE SCALE GENOMIC DNA]</scope>
    <source>
        <strain evidence="7">3d-2-2</strain>
    </source>
</reference>
<keyword evidence="2" id="KW-0238">DNA-binding</keyword>
<comment type="caution">
    <text evidence="6">The sequence shown here is derived from an EMBL/GenBank/DDBJ whole genome shotgun (WGS) entry which is preliminary data.</text>
</comment>
<proteinExistence type="predicted"/>
<dbReference type="PRINTS" id="PR00032">
    <property type="entry name" value="HTHARAC"/>
</dbReference>
<dbReference type="Pfam" id="PF12833">
    <property type="entry name" value="HTH_18"/>
    <property type="match status" value="1"/>
</dbReference>
<dbReference type="PANTHER" id="PTHR46796">
    <property type="entry name" value="HTH-TYPE TRANSCRIPTIONAL ACTIVATOR RHAS-RELATED"/>
    <property type="match status" value="1"/>
</dbReference>
<gene>
    <name evidence="6" type="ORF">DD235_10840</name>
</gene>
<dbReference type="AlphaFoldDB" id="A0A2V1K0X3"/>
<accession>A0A2V1K0X3</accession>